<dbReference type="AlphaFoldDB" id="A0A0M0K3Q2"/>
<reference evidence="2" key="1">
    <citation type="journal article" date="2015" name="PLoS Genet.">
        <title>Genome Sequence and Transcriptome Analyses of Chrysochromulina tobin: Metabolic Tools for Enhanced Algal Fitness in the Prominent Order Prymnesiales (Haptophyceae).</title>
        <authorList>
            <person name="Hovde B.T."/>
            <person name="Deodato C.R."/>
            <person name="Hunsperger H.M."/>
            <person name="Ryken S.A."/>
            <person name="Yost W."/>
            <person name="Jha R.K."/>
            <person name="Patterson J."/>
            <person name="Monnat R.J. Jr."/>
            <person name="Barlow S.B."/>
            <person name="Starkenburg S.R."/>
            <person name="Cattolico R.A."/>
        </authorList>
    </citation>
    <scope>NUCLEOTIDE SEQUENCE</scope>
    <source>
        <strain evidence="2">CCMP291</strain>
    </source>
</reference>
<organism evidence="1 2">
    <name type="scientific">Chrysochromulina tobinii</name>
    <dbReference type="NCBI Taxonomy" id="1460289"/>
    <lineage>
        <taxon>Eukaryota</taxon>
        <taxon>Haptista</taxon>
        <taxon>Haptophyta</taxon>
        <taxon>Prymnesiophyceae</taxon>
        <taxon>Prymnesiales</taxon>
        <taxon>Chrysochromulinaceae</taxon>
        <taxon>Chrysochromulina</taxon>
    </lineage>
</organism>
<sequence>MAYANRLVSIEVVNHEIERLKKAVGVNPRYVEVVEALVFRKEMIEMNVQCGMLTLPQYLDGLREAIAADKIRYKDKGDKVAGTHFVIMTKELKEAEENL</sequence>
<accession>A0A0M0K3Q2</accession>
<dbReference type="OrthoDB" id="19996at2759"/>
<name>A0A0M0K3Q2_9EUKA</name>
<keyword evidence="2" id="KW-1185">Reference proteome</keyword>
<dbReference type="Proteomes" id="UP000037460">
    <property type="component" value="Unassembled WGS sequence"/>
</dbReference>
<evidence type="ECO:0000313" key="1">
    <source>
        <dbReference type="EMBL" id="KOO33003.1"/>
    </source>
</evidence>
<dbReference type="EMBL" id="JWZX01001627">
    <property type="protein sequence ID" value="KOO33003.1"/>
    <property type="molecule type" value="Genomic_DNA"/>
</dbReference>
<gene>
    <name evidence="1" type="ORF">Ctob_015554</name>
</gene>
<proteinExistence type="predicted"/>
<protein>
    <submittedName>
        <fullName evidence="1">Uncharacterized protein</fullName>
    </submittedName>
</protein>
<comment type="caution">
    <text evidence="1">The sequence shown here is derived from an EMBL/GenBank/DDBJ whole genome shotgun (WGS) entry which is preliminary data.</text>
</comment>
<evidence type="ECO:0000313" key="2">
    <source>
        <dbReference type="Proteomes" id="UP000037460"/>
    </source>
</evidence>